<keyword evidence="4" id="KW-1185">Reference proteome</keyword>
<dbReference type="RefSeq" id="XP_024381456.1">
    <property type="nucleotide sequence ID" value="XM_024525688.2"/>
</dbReference>
<reference evidence="2 4" key="2">
    <citation type="journal article" date="2018" name="Plant J.">
        <title>The Physcomitrella patens chromosome-scale assembly reveals moss genome structure and evolution.</title>
        <authorList>
            <person name="Lang D."/>
            <person name="Ullrich K.K."/>
            <person name="Murat F."/>
            <person name="Fuchs J."/>
            <person name="Jenkins J."/>
            <person name="Haas F.B."/>
            <person name="Piednoel M."/>
            <person name="Gundlach H."/>
            <person name="Van Bel M."/>
            <person name="Meyberg R."/>
            <person name="Vives C."/>
            <person name="Morata J."/>
            <person name="Symeonidi A."/>
            <person name="Hiss M."/>
            <person name="Muchero W."/>
            <person name="Kamisugi Y."/>
            <person name="Saleh O."/>
            <person name="Blanc G."/>
            <person name="Decker E.L."/>
            <person name="van Gessel N."/>
            <person name="Grimwood J."/>
            <person name="Hayes R.D."/>
            <person name="Graham S.W."/>
            <person name="Gunter L.E."/>
            <person name="McDaniel S.F."/>
            <person name="Hoernstein S.N.W."/>
            <person name="Larsson A."/>
            <person name="Li F.W."/>
            <person name="Perroud P.F."/>
            <person name="Phillips J."/>
            <person name="Ranjan P."/>
            <person name="Rokshar D.S."/>
            <person name="Rothfels C.J."/>
            <person name="Schneider L."/>
            <person name="Shu S."/>
            <person name="Stevenson D.W."/>
            <person name="Thummler F."/>
            <person name="Tillich M."/>
            <person name="Villarreal Aguilar J.C."/>
            <person name="Widiez T."/>
            <person name="Wong G.K."/>
            <person name="Wymore A."/>
            <person name="Zhang Y."/>
            <person name="Zimmer A.D."/>
            <person name="Quatrano R.S."/>
            <person name="Mayer K.F.X."/>
            <person name="Goodstein D."/>
            <person name="Casacuberta J.M."/>
            <person name="Vandepoele K."/>
            <person name="Reski R."/>
            <person name="Cuming A.C."/>
            <person name="Tuskan G.A."/>
            <person name="Maumus F."/>
            <person name="Salse J."/>
            <person name="Schmutz J."/>
            <person name="Rensing S.A."/>
        </authorList>
    </citation>
    <scope>NUCLEOTIDE SEQUENCE [LARGE SCALE GENOMIC DNA]</scope>
    <source>
        <strain evidence="3 4">cv. Gransden 2004</strain>
    </source>
</reference>
<dbReference type="PaxDb" id="3218-PP1S75_170V6.1"/>
<evidence type="ECO:0000256" key="1">
    <source>
        <dbReference type="SAM" id="Phobius"/>
    </source>
</evidence>
<dbReference type="EnsemblPlants" id="Pp3c7_12700V3.3">
    <property type="protein sequence ID" value="Pp3c7_12700V3.3"/>
    <property type="gene ID" value="Pp3c7_12700"/>
</dbReference>
<proteinExistence type="predicted"/>
<keyword evidence="1" id="KW-0812">Transmembrane</keyword>
<dbReference type="Gramene" id="Pp3c7_12700V3.11">
    <property type="protein sequence ID" value="Pp3c7_12700V3.11"/>
    <property type="gene ID" value="Pp3c7_12700"/>
</dbReference>
<dbReference type="GeneID" id="112285130"/>
<protein>
    <submittedName>
        <fullName evidence="2 3">Uncharacterized protein</fullName>
    </submittedName>
</protein>
<dbReference type="EnsemblPlants" id="Pp3c7_12700V3.12">
    <property type="protein sequence ID" value="Pp3c7_12700V3.12"/>
    <property type="gene ID" value="Pp3c7_12700"/>
</dbReference>
<dbReference type="Proteomes" id="UP000006727">
    <property type="component" value="Chromosome 7"/>
</dbReference>
<dbReference type="Gramene" id="Pp3c7_12700V3.12">
    <property type="protein sequence ID" value="Pp3c7_12700V3.12"/>
    <property type="gene ID" value="Pp3c7_12700"/>
</dbReference>
<dbReference type="FunCoup" id="A0A2K1KBH4">
    <property type="interactions" value="636"/>
</dbReference>
<dbReference type="InterPro" id="IPR007877">
    <property type="entry name" value="DUF707"/>
</dbReference>
<feature type="transmembrane region" description="Helical" evidence="1">
    <location>
        <begin position="43"/>
        <end position="65"/>
    </location>
</feature>
<keyword evidence="1" id="KW-0472">Membrane</keyword>
<dbReference type="PANTHER" id="PTHR31210:SF47">
    <property type="entry name" value="OS07G0564800 PROTEIN"/>
    <property type="match status" value="1"/>
</dbReference>
<dbReference type="EnsemblPlants" id="Pp3c7_12700V3.1">
    <property type="protein sequence ID" value="Pp3c7_12700V3.1"/>
    <property type="gene ID" value="Pp3c7_12700"/>
</dbReference>
<organism evidence="2">
    <name type="scientific">Physcomitrium patens</name>
    <name type="common">Spreading-leaved earth moss</name>
    <name type="synonym">Physcomitrella patens</name>
    <dbReference type="NCBI Taxonomy" id="3218"/>
    <lineage>
        <taxon>Eukaryota</taxon>
        <taxon>Viridiplantae</taxon>
        <taxon>Streptophyta</taxon>
        <taxon>Embryophyta</taxon>
        <taxon>Bryophyta</taxon>
        <taxon>Bryophytina</taxon>
        <taxon>Bryopsida</taxon>
        <taxon>Funariidae</taxon>
        <taxon>Funariales</taxon>
        <taxon>Funariaceae</taxon>
        <taxon>Physcomitrium</taxon>
    </lineage>
</organism>
<dbReference type="Pfam" id="PF05212">
    <property type="entry name" value="DUF707"/>
    <property type="match status" value="1"/>
</dbReference>
<sequence length="436" mass="49339">MALSAVRMALCGSLLQRASLPTTPSNLSDQKPKWYSLCQQPKYITSFVVVLVLIFTLSSVQISFLDRIDSSFKISGQSKGLSVEGTDGCDLSANTSRKSVTELRSRSKGHVATAPCRQDGVNLPQGIIVATTDLQMRSLYPEDEKQVQNSMPNNLLAMAVGIKQKKVVNDIVQKFPLSNFTIMLFHYDGIVDQWQDLPWNNQSIHIVASHQTKWWYAKRFMHPDIVDRYNYIFLWDEDLGVEHFNAERYLEIMQAEGLEISQPGLDSQSSKIHHQITRRHPHMIAHKSILTNSCKPEKKAVPCTGYVEVMAPVFSKAAWKCVWYMIQNDLVHGWGVDFKLGYCAQGLRSEKVGVIDAEYILHKGIPSLSGASAKNAAQTAYDPRKEVRRKSSQEMLEFQKRWTEAARDDPTWKDPYEEYAAAEMRYANARASLGLT</sequence>
<accession>A0A2K1KBH4</accession>
<dbReference type="AlphaFoldDB" id="A0A2K1KBH4"/>
<evidence type="ECO:0000313" key="3">
    <source>
        <dbReference type="EnsemblPlants" id="Pp3c7_12700V3.1"/>
    </source>
</evidence>
<dbReference type="PANTHER" id="PTHR31210">
    <property type="entry name" value="OS06G0731900 PROTEIN"/>
    <property type="match status" value="1"/>
</dbReference>
<dbReference type="EMBL" id="ABEU02000007">
    <property type="protein sequence ID" value="PNR51127.1"/>
    <property type="molecule type" value="Genomic_DNA"/>
</dbReference>
<gene>
    <name evidence="3" type="primary">LOC112285130</name>
    <name evidence="2" type="ORF">PHYPA_010313</name>
</gene>
<dbReference type="Gramene" id="Pp3c7_12700V3.1">
    <property type="protein sequence ID" value="Pp3c7_12700V3.1"/>
    <property type="gene ID" value="Pp3c7_12700"/>
</dbReference>
<evidence type="ECO:0000313" key="4">
    <source>
        <dbReference type="Proteomes" id="UP000006727"/>
    </source>
</evidence>
<evidence type="ECO:0000313" key="2">
    <source>
        <dbReference type="EMBL" id="PNR51127.1"/>
    </source>
</evidence>
<keyword evidence="1" id="KW-1133">Transmembrane helix</keyword>
<dbReference type="EnsemblPlants" id="Pp3c7_12700V3.11">
    <property type="protein sequence ID" value="Pp3c7_12700V3.11"/>
    <property type="gene ID" value="Pp3c7_12700"/>
</dbReference>
<dbReference type="Gramene" id="Pp3c7_12700V3.3">
    <property type="protein sequence ID" value="Pp3c7_12700V3.3"/>
    <property type="gene ID" value="Pp3c7_12700"/>
</dbReference>
<name>A0A2K1KBH4_PHYPA</name>
<reference evidence="3" key="3">
    <citation type="submission" date="2020-12" db="UniProtKB">
        <authorList>
            <consortium name="EnsemblPlants"/>
        </authorList>
    </citation>
    <scope>IDENTIFICATION</scope>
</reference>
<reference evidence="2 4" key="1">
    <citation type="journal article" date="2008" name="Science">
        <title>The Physcomitrella genome reveals evolutionary insights into the conquest of land by plants.</title>
        <authorList>
            <person name="Rensing S."/>
            <person name="Lang D."/>
            <person name="Zimmer A."/>
            <person name="Terry A."/>
            <person name="Salamov A."/>
            <person name="Shapiro H."/>
            <person name="Nishiyama T."/>
            <person name="Perroud P.-F."/>
            <person name="Lindquist E."/>
            <person name="Kamisugi Y."/>
            <person name="Tanahashi T."/>
            <person name="Sakakibara K."/>
            <person name="Fujita T."/>
            <person name="Oishi K."/>
            <person name="Shin-I T."/>
            <person name="Kuroki Y."/>
            <person name="Toyoda A."/>
            <person name="Suzuki Y."/>
            <person name="Hashimoto A."/>
            <person name="Yamaguchi K."/>
            <person name="Sugano A."/>
            <person name="Kohara Y."/>
            <person name="Fujiyama A."/>
            <person name="Anterola A."/>
            <person name="Aoki S."/>
            <person name="Ashton N."/>
            <person name="Barbazuk W.B."/>
            <person name="Barker E."/>
            <person name="Bennetzen J."/>
            <person name="Bezanilla M."/>
            <person name="Blankenship R."/>
            <person name="Cho S.H."/>
            <person name="Dutcher S."/>
            <person name="Estelle M."/>
            <person name="Fawcett J.A."/>
            <person name="Gundlach H."/>
            <person name="Hanada K."/>
            <person name="Heyl A."/>
            <person name="Hicks K.A."/>
            <person name="Hugh J."/>
            <person name="Lohr M."/>
            <person name="Mayer K."/>
            <person name="Melkozernov A."/>
            <person name="Murata T."/>
            <person name="Nelson D."/>
            <person name="Pils B."/>
            <person name="Prigge M."/>
            <person name="Reiss B."/>
            <person name="Renner T."/>
            <person name="Rombauts S."/>
            <person name="Rushton P."/>
            <person name="Sanderfoot A."/>
            <person name="Schween G."/>
            <person name="Shiu S.-H."/>
            <person name="Stueber K."/>
            <person name="Theodoulou F.L."/>
            <person name="Tu H."/>
            <person name="Van de Peer Y."/>
            <person name="Verrier P.J."/>
            <person name="Waters E."/>
            <person name="Wood A."/>
            <person name="Yang L."/>
            <person name="Cove D."/>
            <person name="Cuming A."/>
            <person name="Hasebe M."/>
            <person name="Lucas S."/>
            <person name="Mishler D.B."/>
            <person name="Reski R."/>
            <person name="Grigoriev I."/>
            <person name="Quatrano R.S."/>
            <person name="Boore J.L."/>
        </authorList>
    </citation>
    <scope>NUCLEOTIDE SEQUENCE [LARGE SCALE GENOMIC DNA]</scope>
    <source>
        <strain evidence="3 4">cv. Gransden 2004</strain>
    </source>
</reference>